<protein>
    <submittedName>
        <fullName evidence="2">Uncharacterized protein</fullName>
    </submittedName>
</protein>
<evidence type="ECO:0000256" key="1">
    <source>
        <dbReference type="SAM" id="MobiDB-lite"/>
    </source>
</evidence>
<proteinExistence type="predicted"/>
<keyword evidence="3" id="KW-1185">Reference proteome</keyword>
<dbReference type="Gramene" id="OE9A064643T1">
    <property type="protein sequence ID" value="OE9A064643C1"/>
    <property type="gene ID" value="OE9A064643"/>
</dbReference>
<feature type="region of interest" description="Disordered" evidence="1">
    <location>
        <begin position="1"/>
        <end position="31"/>
    </location>
</feature>
<dbReference type="Proteomes" id="UP000594638">
    <property type="component" value="Unassembled WGS sequence"/>
</dbReference>
<dbReference type="AlphaFoldDB" id="A0A8S0TKJ1"/>
<gene>
    <name evidence="2" type="ORF">OLEA9_A064643</name>
</gene>
<name>A0A8S0TKJ1_OLEEU</name>
<comment type="caution">
    <text evidence="2">The sequence shown here is derived from an EMBL/GenBank/DDBJ whole genome shotgun (WGS) entry which is preliminary data.</text>
</comment>
<dbReference type="EMBL" id="CACTIH010007260">
    <property type="protein sequence ID" value="CAA3006468.1"/>
    <property type="molecule type" value="Genomic_DNA"/>
</dbReference>
<organism evidence="2 3">
    <name type="scientific">Olea europaea subsp. europaea</name>
    <dbReference type="NCBI Taxonomy" id="158383"/>
    <lineage>
        <taxon>Eukaryota</taxon>
        <taxon>Viridiplantae</taxon>
        <taxon>Streptophyta</taxon>
        <taxon>Embryophyta</taxon>
        <taxon>Tracheophyta</taxon>
        <taxon>Spermatophyta</taxon>
        <taxon>Magnoliopsida</taxon>
        <taxon>eudicotyledons</taxon>
        <taxon>Gunneridae</taxon>
        <taxon>Pentapetalae</taxon>
        <taxon>asterids</taxon>
        <taxon>lamiids</taxon>
        <taxon>Lamiales</taxon>
        <taxon>Oleaceae</taxon>
        <taxon>Oleeae</taxon>
        <taxon>Olea</taxon>
    </lineage>
</organism>
<evidence type="ECO:0000313" key="2">
    <source>
        <dbReference type="EMBL" id="CAA3006468.1"/>
    </source>
</evidence>
<reference evidence="2 3" key="1">
    <citation type="submission" date="2019-12" db="EMBL/GenBank/DDBJ databases">
        <authorList>
            <person name="Alioto T."/>
            <person name="Alioto T."/>
            <person name="Gomez Garrido J."/>
        </authorList>
    </citation>
    <scope>NUCLEOTIDE SEQUENCE [LARGE SCALE GENOMIC DNA]</scope>
</reference>
<accession>A0A8S0TKJ1</accession>
<feature type="region of interest" description="Disordered" evidence="1">
    <location>
        <begin position="253"/>
        <end position="274"/>
    </location>
</feature>
<evidence type="ECO:0000313" key="3">
    <source>
        <dbReference type="Proteomes" id="UP000594638"/>
    </source>
</evidence>
<sequence length="274" mass="29257">MAAPLDSRVAPLARAEERQTGNGRGSSETDIGLAIGTRQSFATHSRDVCSLLPPVFVCDVAAAAAAARRRGVNVETRSAERERESGTVRAYVPAFLETELAANLEQGAAGWPARMGPCGRTRAGPLSGSRESFVRLVAFAREARPGCGPTDPLSHFSPHTSLLTEALSLTADGRAPHRRLASSTWRGRASVKQTRKLAEKSSVSTQHDNDGVDLSGSLICGGRPPAGLPLLLLLLLLRRQRLRLQLLNADEKPTRGRDLTFGNPLAGTRGELDK</sequence>